<organism evidence="2 3">
    <name type="scientific">Edaphobacter modestus</name>
    <dbReference type="NCBI Taxonomy" id="388466"/>
    <lineage>
        <taxon>Bacteria</taxon>
        <taxon>Pseudomonadati</taxon>
        <taxon>Acidobacteriota</taxon>
        <taxon>Terriglobia</taxon>
        <taxon>Terriglobales</taxon>
        <taxon>Acidobacteriaceae</taxon>
        <taxon>Edaphobacter</taxon>
    </lineage>
</organism>
<keyword evidence="1" id="KW-0732">Signal</keyword>
<comment type="caution">
    <text evidence="2">The sequence shown here is derived from an EMBL/GenBank/DDBJ whole genome shotgun (WGS) entry which is preliminary data.</text>
</comment>
<evidence type="ECO:0000313" key="3">
    <source>
        <dbReference type="Proteomes" id="UP000292958"/>
    </source>
</evidence>
<evidence type="ECO:0000313" key="2">
    <source>
        <dbReference type="EMBL" id="RZU40061.1"/>
    </source>
</evidence>
<proteinExistence type="predicted"/>
<feature type="chain" id="PRO_5020438278" evidence="1">
    <location>
        <begin position="20"/>
        <end position="176"/>
    </location>
</feature>
<dbReference type="EMBL" id="SHKW01000001">
    <property type="protein sequence ID" value="RZU40061.1"/>
    <property type="molecule type" value="Genomic_DNA"/>
</dbReference>
<keyword evidence="3" id="KW-1185">Reference proteome</keyword>
<evidence type="ECO:0000256" key="1">
    <source>
        <dbReference type="SAM" id="SignalP"/>
    </source>
</evidence>
<accession>A0A4Q7YSS0</accession>
<reference evidence="2 3" key="1">
    <citation type="submission" date="2019-02" db="EMBL/GenBank/DDBJ databases">
        <title>Genomic Encyclopedia of Archaeal and Bacterial Type Strains, Phase II (KMG-II): from individual species to whole genera.</title>
        <authorList>
            <person name="Goeker M."/>
        </authorList>
    </citation>
    <scope>NUCLEOTIDE SEQUENCE [LARGE SCALE GENOMIC DNA]</scope>
    <source>
        <strain evidence="2 3">DSM 18101</strain>
    </source>
</reference>
<gene>
    <name evidence="2" type="ORF">BDD14_1484</name>
</gene>
<dbReference type="Proteomes" id="UP000292958">
    <property type="component" value="Unassembled WGS sequence"/>
</dbReference>
<dbReference type="AlphaFoldDB" id="A0A4Q7YSS0"/>
<dbReference type="OrthoDB" id="120644at2"/>
<name>A0A4Q7YSS0_9BACT</name>
<feature type="signal peptide" evidence="1">
    <location>
        <begin position="1"/>
        <end position="19"/>
    </location>
</feature>
<dbReference type="RefSeq" id="WP_130418182.1">
    <property type="nucleotide sequence ID" value="NZ_SHKW01000001.1"/>
</dbReference>
<protein>
    <submittedName>
        <fullName evidence="2">Uncharacterized protein</fullName>
    </submittedName>
</protein>
<sequence length="176" mass="18385">MLRCLLALALAAVPLSTLAQSSASGSSPAILNASEAGAILPPAVFFRGQTASIQARNSAGIRFSKDAFLLAALVDTSGYSSSVQQKYQAYLITETALEIGGHRLPPGAYGCGFVANETFVVMDIGGHDLFTTAASHDADLRRPTPLQILAAPAARTYRLYAGRNFVELSATQPTAP</sequence>